<proteinExistence type="predicted"/>
<evidence type="ECO:0000313" key="2">
    <source>
        <dbReference type="Proteomes" id="UP001165960"/>
    </source>
</evidence>
<sequence length="181" mass="20888">MAIWFATQKATLLYWVYTVSFLLNVAANTGLAPHISRRDVSVKEHTNSVPLTSSIFNVTISQGIWFVKFYVPWCPHCQDLAPIWRGLSLDFKEKAEENDFHFGEVDCDEEPVLKKRYEISGYPTLLLFRNGKIVEEFYGATDTDLKLRPYIAKKIPQYKPSVIERIPKWGGLSNITQEKKK</sequence>
<dbReference type="Proteomes" id="UP001165960">
    <property type="component" value="Unassembled WGS sequence"/>
</dbReference>
<dbReference type="EMBL" id="QTSX02007196">
    <property type="protein sequence ID" value="KAJ9049827.1"/>
    <property type="molecule type" value="Genomic_DNA"/>
</dbReference>
<evidence type="ECO:0000313" key="1">
    <source>
        <dbReference type="EMBL" id="KAJ9049827.1"/>
    </source>
</evidence>
<comment type="caution">
    <text evidence="1">The sequence shown here is derived from an EMBL/GenBank/DDBJ whole genome shotgun (WGS) entry which is preliminary data.</text>
</comment>
<keyword evidence="2" id="KW-1185">Reference proteome</keyword>
<protein>
    <submittedName>
        <fullName evidence="1">Uncharacterized protein</fullName>
    </submittedName>
</protein>
<accession>A0ACC2RID5</accession>
<organism evidence="1 2">
    <name type="scientific">Entomophthora muscae</name>
    <dbReference type="NCBI Taxonomy" id="34485"/>
    <lineage>
        <taxon>Eukaryota</taxon>
        <taxon>Fungi</taxon>
        <taxon>Fungi incertae sedis</taxon>
        <taxon>Zoopagomycota</taxon>
        <taxon>Entomophthoromycotina</taxon>
        <taxon>Entomophthoromycetes</taxon>
        <taxon>Entomophthorales</taxon>
        <taxon>Entomophthoraceae</taxon>
        <taxon>Entomophthora</taxon>
    </lineage>
</organism>
<reference evidence="1" key="1">
    <citation type="submission" date="2022-04" db="EMBL/GenBank/DDBJ databases">
        <title>Genome of the entomopathogenic fungus Entomophthora muscae.</title>
        <authorList>
            <person name="Elya C."/>
            <person name="Lovett B.R."/>
            <person name="Lee E."/>
            <person name="Macias A.M."/>
            <person name="Hajek A.E."/>
            <person name="De Bivort B.L."/>
            <person name="Kasson M.T."/>
            <person name="De Fine Licht H.H."/>
            <person name="Stajich J.E."/>
        </authorList>
    </citation>
    <scope>NUCLEOTIDE SEQUENCE</scope>
    <source>
        <strain evidence="1">Berkeley</strain>
    </source>
</reference>
<name>A0ACC2RID5_9FUNG</name>
<gene>
    <name evidence="1" type="ORF">DSO57_1020505</name>
</gene>